<accession>A0A1B6GX29</accession>
<evidence type="ECO:0000313" key="1">
    <source>
        <dbReference type="EMBL" id="JAS66953.1"/>
    </source>
</evidence>
<reference evidence="1" key="1">
    <citation type="submission" date="2015-11" db="EMBL/GenBank/DDBJ databases">
        <title>De novo transcriptome assembly of four potential Pierce s Disease insect vectors from Arizona vineyards.</title>
        <authorList>
            <person name="Tassone E.E."/>
        </authorList>
    </citation>
    <scope>NUCLEOTIDE SEQUENCE</scope>
</reference>
<proteinExistence type="predicted"/>
<dbReference type="CDD" id="cd09272">
    <property type="entry name" value="RNase_HI_RT_Ty1"/>
    <property type="match status" value="1"/>
</dbReference>
<feature type="non-terminal residue" evidence="1">
    <location>
        <position position="1"/>
    </location>
</feature>
<evidence type="ECO:0008006" key="2">
    <source>
        <dbReference type="Google" id="ProtNLM"/>
    </source>
</evidence>
<dbReference type="AlphaFoldDB" id="A0A1B6GX29"/>
<sequence>SDEELHGFADADWGGDVESRKSTSGFVALYNGNAVSWFSKKQGCVALSTMEAEYYAASSAAQELVNLSGIVSEFEQSKNGHSKVFLKVDNASAISLVKTYQNSKRGKHIDIRAHYIKDLYTIV</sequence>
<dbReference type="PANTHER" id="PTHR11439">
    <property type="entry name" value="GAG-POL-RELATED RETROTRANSPOSON"/>
    <property type="match status" value="1"/>
</dbReference>
<gene>
    <name evidence="1" type="ORF">g.45071</name>
</gene>
<dbReference type="EMBL" id="GECZ01002816">
    <property type="protein sequence ID" value="JAS66953.1"/>
    <property type="molecule type" value="Transcribed_RNA"/>
</dbReference>
<protein>
    <recommendedName>
        <fullName evidence="2">Reverse transcriptase Ty1/copia-type domain-containing protein</fullName>
    </recommendedName>
</protein>
<name>A0A1B6GX29_9HEMI</name>
<organism evidence="1">
    <name type="scientific">Cuerna arida</name>
    <dbReference type="NCBI Taxonomy" id="1464854"/>
    <lineage>
        <taxon>Eukaryota</taxon>
        <taxon>Metazoa</taxon>
        <taxon>Ecdysozoa</taxon>
        <taxon>Arthropoda</taxon>
        <taxon>Hexapoda</taxon>
        <taxon>Insecta</taxon>
        <taxon>Pterygota</taxon>
        <taxon>Neoptera</taxon>
        <taxon>Paraneoptera</taxon>
        <taxon>Hemiptera</taxon>
        <taxon>Auchenorrhyncha</taxon>
        <taxon>Membracoidea</taxon>
        <taxon>Cicadellidae</taxon>
        <taxon>Cicadellinae</taxon>
        <taxon>Proconiini</taxon>
        <taxon>Cuerna</taxon>
    </lineage>
</organism>